<dbReference type="OrthoDB" id="9800865at2"/>
<dbReference type="AlphaFoldDB" id="A0A3D8I795"/>
<dbReference type="InterPro" id="IPR016193">
    <property type="entry name" value="Cytidine_deaminase-like"/>
</dbReference>
<dbReference type="SUPFAM" id="SSF53927">
    <property type="entry name" value="Cytidine deaminase-like"/>
    <property type="match status" value="1"/>
</dbReference>
<evidence type="ECO:0000259" key="2">
    <source>
        <dbReference type="PROSITE" id="PS51747"/>
    </source>
</evidence>
<dbReference type="GO" id="GO:0009231">
    <property type="term" value="P:riboflavin biosynthetic process"/>
    <property type="evidence" value="ECO:0007669"/>
    <property type="project" value="UniProtKB-UniPathway"/>
</dbReference>
<evidence type="ECO:0000313" key="3">
    <source>
        <dbReference type="EMBL" id="RDU61050.1"/>
    </source>
</evidence>
<dbReference type="Pfam" id="PF00383">
    <property type="entry name" value="dCMP_cyt_deam_1"/>
    <property type="match status" value="1"/>
</dbReference>
<sequence>MHSSDELLLQHCCALAWQHQTLALPNPSVGALVLAPNGEILSSGVHIKAGDAHAEVIALRDAYYKLTQDKAIFQAKSPAAIHEYLLANHNGIFHQCSLYVSLEPCNHYGKTPPCALLIAKLKLAKVCIATTEAHIKAAGGLAYLLAQHINASFMQTQMLNANAKALLLPFETLRNKGRFVLYKLAQRLDGSYKNGRISCEQSQVFTHNQRSVCDYICISGATLRNDNPQLNARYATPPYDNSATPEVLIFSHHLKALPVANPFLASRIHFSNNPKDIEDLEGFVIIEGGWNLLHTLRGYVDMLLIHQALICAQGEDLRHTFSGDFKLMASLNIGEDIALWLV</sequence>
<dbReference type="InterPro" id="IPR002125">
    <property type="entry name" value="CMP_dCMP_dom"/>
</dbReference>
<feature type="domain" description="CMP/dCMP-type deaminase" evidence="2">
    <location>
        <begin position="5"/>
        <end position="142"/>
    </location>
</feature>
<evidence type="ECO:0000256" key="1">
    <source>
        <dbReference type="ARBA" id="ARBA00005104"/>
    </source>
</evidence>
<dbReference type="InterPro" id="IPR024072">
    <property type="entry name" value="DHFR-like_dom_sf"/>
</dbReference>
<keyword evidence="4" id="KW-1185">Reference proteome</keyword>
<reference evidence="3 4" key="1">
    <citation type="submission" date="2018-04" db="EMBL/GenBank/DDBJ databases">
        <title>Novel Campyloabacter and Helicobacter Species and Strains.</title>
        <authorList>
            <person name="Mannion A.J."/>
            <person name="Shen Z."/>
            <person name="Fox J.G."/>
        </authorList>
    </citation>
    <scope>NUCLEOTIDE SEQUENCE [LARGE SCALE GENOMIC DNA]</scope>
    <source>
        <strain evidence="3 4">MIT 98-6070</strain>
    </source>
</reference>
<comment type="caution">
    <text evidence="3">The sequence shown here is derived from an EMBL/GenBank/DDBJ whole genome shotgun (WGS) entry which is preliminary data.</text>
</comment>
<dbReference type="PROSITE" id="PS51747">
    <property type="entry name" value="CYT_DCMP_DEAMINASES_2"/>
    <property type="match status" value="1"/>
</dbReference>
<dbReference type="Proteomes" id="UP000256599">
    <property type="component" value="Unassembled WGS sequence"/>
</dbReference>
<dbReference type="RefSeq" id="WP_104699212.1">
    <property type="nucleotide sequence ID" value="NZ_FZPP01000003.1"/>
</dbReference>
<dbReference type="SUPFAM" id="SSF53597">
    <property type="entry name" value="Dihydrofolate reductase-like"/>
    <property type="match status" value="1"/>
</dbReference>
<dbReference type="UniPathway" id="UPA00275"/>
<dbReference type="EMBL" id="NXLR01000001">
    <property type="protein sequence ID" value="RDU61050.1"/>
    <property type="molecule type" value="Genomic_DNA"/>
</dbReference>
<dbReference type="GO" id="GO:0008835">
    <property type="term" value="F:diaminohydroxyphosphoribosylaminopyrimidine deaminase activity"/>
    <property type="evidence" value="ECO:0007669"/>
    <property type="project" value="InterPro"/>
</dbReference>
<comment type="pathway">
    <text evidence="1">Cofactor biosynthesis; riboflavin biosynthesis.</text>
</comment>
<organism evidence="3 4">
    <name type="scientific">Helicobacter marmotae</name>
    <dbReference type="NCBI Taxonomy" id="152490"/>
    <lineage>
        <taxon>Bacteria</taxon>
        <taxon>Pseudomonadati</taxon>
        <taxon>Campylobacterota</taxon>
        <taxon>Epsilonproteobacteria</taxon>
        <taxon>Campylobacterales</taxon>
        <taxon>Helicobacteraceae</taxon>
        <taxon>Helicobacter</taxon>
    </lineage>
</organism>
<dbReference type="Gene3D" id="3.40.140.10">
    <property type="entry name" value="Cytidine Deaminase, domain 2"/>
    <property type="match status" value="1"/>
</dbReference>
<accession>A0A3D8I795</accession>
<dbReference type="Gene3D" id="3.40.430.10">
    <property type="entry name" value="Dihydrofolate Reductase, subunit A"/>
    <property type="match status" value="1"/>
</dbReference>
<dbReference type="InterPro" id="IPR004794">
    <property type="entry name" value="Eubact_RibD"/>
</dbReference>
<name>A0A3D8I795_9HELI</name>
<protein>
    <submittedName>
        <fullName evidence="3">Bifunctional diaminohydroxyphosphoribosylaminopyrimidine deaminase/5-amino-6-(5-phosphoribosylamino)uracil reductase RibD</fullName>
    </submittedName>
</protein>
<dbReference type="CDD" id="cd01284">
    <property type="entry name" value="Riboflavin_deaminase-reductase"/>
    <property type="match status" value="1"/>
</dbReference>
<proteinExistence type="predicted"/>
<gene>
    <name evidence="3" type="primary">ribD</name>
    <name evidence="3" type="ORF">CQA63_00650</name>
</gene>
<evidence type="ECO:0000313" key="4">
    <source>
        <dbReference type="Proteomes" id="UP000256599"/>
    </source>
</evidence>
<dbReference type="NCBIfam" id="TIGR00326">
    <property type="entry name" value="eubact_ribD"/>
    <property type="match status" value="1"/>
</dbReference>